<dbReference type="GO" id="GO:0005886">
    <property type="term" value="C:plasma membrane"/>
    <property type="evidence" value="ECO:0007669"/>
    <property type="project" value="UniProtKB-SubCell"/>
</dbReference>
<evidence type="ECO:0000256" key="7">
    <source>
        <dbReference type="ARBA" id="ARBA00023136"/>
    </source>
</evidence>
<organism evidence="11 12">
    <name type="scientific">Candidatus Portiera aleyrodidarum MED</name>
    <name type="common">Bemisia tabaci</name>
    <dbReference type="NCBI Taxonomy" id="1163752"/>
    <lineage>
        <taxon>Bacteria</taxon>
        <taxon>Pseudomonadati</taxon>
        <taxon>Pseudomonadota</taxon>
        <taxon>Gammaproteobacteria</taxon>
        <taxon>Candidatus Johnevansiales</taxon>
        <taxon>Candidatus Johnevansiaceae</taxon>
        <taxon>Candidatus Portiera</taxon>
    </lineage>
</organism>
<proteinExistence type="inferred from homology"/>
<evidence type="ECO:0000256" key="5">
    <source>
        <dbReference type="ARBA" id="ARBA00022781"/>
    </source>
</evidence>
<accession>A0AAU8SBM8</accession>
<evidence type="ECO:0000256" key="4">
    <source>
        <dbReference type="ARBA" id="ARBA00022448"/>
    </source>
</evidence>
<keyword evidence="9 10" id="KW-0066">ATP synthesis</keyword>
<keyword evidence="8 10" id="KW-0139">CF(1)</keyword>
<keyword evidence="6 10" id="KW-0406">Ion transport</keyword>
<name>A0AAU8SBM8_9GAMM</name>
<keyword evidence="10" id="KW-1003">Cell membrane</keyword>
<evidence type="ECO:0000313" key="11">
    <source>
        <dbReference type="EMBL" id="AJF23984.1"/>
    </source>
</evidence>
<dbReference type="GO" id="GO:0042777">
    <property type="term" value="P:proton motive force-driven plasma membrane ATP synthesis"/>
    <property type="evidence" value="ECO:0007669"/>
    <property type="project" value="UniProtKB-UniRule"/>
</dbReference>
<evidence type="ECO:0000256" key="3">
    <source>
        <dbReference type="ARBA" id="ARBA00007681"/>
    </source>
</evidence>
<evidence type="ECO:0000256" key="9">
    <source>
        <dbReference type="ARBA" id="ARBA00023310"/>
    </source>
</evidence>
<evidence type="ECO:0000256" key="10">
    <source>
        <dbReference type="HAMAP-Rule" id="MF_00815"/>
    </source>
</evidence>
<dbReference type="NCBIfam" id="TIGR01146">
    <property type="entry name" value="ATPsyn_F1gamma"/>
    <property type="match status" value="1"/>
</dbReference>
<dbReference type="InterPro" id="IPR000131">
    <property type="entry name" value="ATP_synth_F1_gsu"/>
</dbReference>
<dbReference type="KEGG" id="paly:O3E_00190"/>
<evidence type="ECO:0000256" key="6">
    <source>
        <dbReference type="ARBA" id="ARBA00023065"/>
    </source>
</evidence>
<dbReference type="Gene3D" id="1.10.287.80">
    <property type="entry name" value="ATP synthase, gamma subunit, helix hairpin domain"/>
    <property type="match status" value="1"/>
</dbReference>
<evidence type="ECO:0000256" key="8">
    <source>
        <dbReference type="ARBA" id="ARBA00023196"/>
    </source>
</evidence>
<dbReference type="AlphaFoldDB" id="A0AAU8SBM8"/>
<dbReference type="PRINTS" id="PR00126">
    <property type="entry name" value="ATPASEGAMMA"/>
</dbReference>
<keyword evidence="7 10" id="KW-0472">Membrane</keyword>
<dbReference type="GO" id="GO:0005524">
    <property type="term" value="F:ATP binding"/>
    <property type="evidence" value="ECO:0007669"/>
    <property type="project" value="UniProtKB-UniRule"/>
</dbReference>
<reference evidence="11 12" key="1">
    <citation type="submission" date="2014-04" db="EMBL/GenBank/DDBJ databases">
        <title>Genome reduction and metabolic complementation of the dual endosymbionts in the whitefly Bemisia tabaci.</title>
        <authorList>
            <person name="Rao Q."/>
            <person name="Rollat-Farnier P.-A."/>
            <person name="Zhang Z.-X."/>
            <person name="Santos-Garcia D."/>
            <person name="Silva F.J."/>
            <person name="Moya A."/>
            <person name="Zhu D.-T."/>
            <person name="Klein C.C."/>
            <person name="Vavre F."/>
            <person name="Sagot M.-F."/>
            <person name="Liu S.-S."/>
            <person name="Mouton L."/>
            <person name="Wang X.-W."/>
        </authorList>
    </citation>
    <scope>NUCLEOTIDE SEQUENCE [LARGE SCALE GENOMIC DNA]</scope>
    <source>
        <strain evidence="11 12">BT-Q</strain>
    </source>
</reference>
<evidence type="ECO:0000313" key="12">
    <source>
        <dbReference type="Proteomes" id="UP000031624"/>
    </source>
</evidence>
<evidence type="ECO:0000256" key="2">
    <source>
        <dbReference type="ARBA" id="ARBA00004170"/>
    </source>
</evidence>
<sequence>MIATKEIKVQIETINNTKKITSAMEMVSASKLRKIQNRMLLSRYYTQKITALCIRILTDQNINYKNKYITLNKKNKKTCYILITSDKGLCGGLNIKVFRKLLTYINNNKNNYCFCTIGRIGNKFIKKYGGEIVCYIKKIGEYPKTNEFYNLIKLIIKDYDENNIDCIQIIYNKSINSIKSLPIIKTILPLTRNIKEEIIKKIVYIYETYDFNKLLNNILTKYVEAQIYQSVLENITCEQSARMMAMKKATENANNLIIDLNNTYNKLRQENITQEISEIVNGAAALV</sequence>
<dbReference type="InterPro" id="IPR023632">
    <property type="entry name" value="ATP_synth_F1_gsu_CS"/>
</dbReference>
<comment type="subunit">
    <text evidence="10">F-type ATPases have 2 components, CF(1) - the catalytic core - and CF(0) - the membrane proton channel. CF(1) has five subunits: alpha(3), beta(3), gamma(1), delta(1), epsilon(1). CF(0) has three main subunits: a, b and c.</text>
</comment>
<dbReference type="GO" id="GO:0045259">
    <property type="term" value="C:proton-transporting ATP synthase complex"/>
    <property type="evidence" value="ECO:0007669"/>
    <property type="project" value="UniProtKB-KW"/>
</dbReference>
<dbReference type="GO" id="GO:0046933">
    <property type="term" value="F:proton-transporting ATP synthase activity, rotational mechanism"/>
    <property type="evidence" value="ECO:0007669"/>
    <property type="project" value="UniProtKB-UniRule"/>
</dbReference>
<dbReference type="Gene3D" id="3.40.1380.10">
    <property type="match status" value="1"/>
</dbReference>
<evidence type="ECO:0000256" key="1">
    <source>
        <dbReference type="ARBA" id="ARBA00003456"/>
    </source>
</evidence>
<dbReference type="SUPFAM" id="SSF52943">
    <property type="entry name" value="ATP synthase (F1-ATPase), gamma subunit"/>
    <property type="match status" value="1"/>
</dbReference>
<dbReference type="PANTHER" id="PTHR11693:SF22">
    <property type="entry name" value="ATP SYNTHASE SUBUNIT GAMMA, MITOCHONDRIAL"/>
    <property type="match status" value="1"/>
</dbReference>
<dbReference type="Pfam" id="PF00231">
    <property type="entry name" value="ATP-synt"/>
    <property type="match status" value="1"/>
</dbReference>
<keyword evidence="4 10" id="KW-0813">Transport</keyword>
<comment type="function">
    <text evidence="1 10">Produces ATP from ADP in the presence of a proton gradient across the membrane. The gamma chain is believed to be important in regulating ATPase activity and the flow of protons through the CF(0) complex.</text>
</comment>
<protein>
    <recommendedName>
        <fullName evidence="10">ATP synthase gamma chain</fullName>
    </recommendedName>
    <alternativeName>
        <fullName evidence="10">ATP synthase F1 sector gamma subunit</fullName>
    </alternativeName>
    <alternativeName>
        <fullName evidence="10">F-ATPase gamma subunit</fullName>
    </alternativeName>
</protein>
<dbReference type="PROSITE" id="PS00153">
    <property type="entry name" value="ATPASE_GAMMA"/>
    <property type="match status" value="1"/>
</dbReference>
<dbReference type="HAMAP" id="MF_00815">
    <property type="entry name" value="ATP_synth_gamma_bact"/>
    <property type="match status" value="1"/>
</dbReference>
<dbReference type="Proteomes" id="UP000031624">
    <property type="component" value="Chromosome"/>
</dbReference>
<dbReference type="InterPro" id="IPR035968">
    <property type="entry name" value="ATP_synth_F1_ATPase_gsu"/>
</dbReference>
<gene>
    <name evidence="10" type="primary">atpG</name>
    <name evidence="11" type="ORF">O3E_00190</name>
</gene>
<comment type="subcellular location">
    <subcellularLocation>
        <location evidence="10">Cell membrane</location>
        <topology evidence="10">Peripheral membrane protein</topology>
    </subcellularLocation>
    <subcellularLocation>
        <location evidence="2">Membrane</location>
        <topology evidence="2">Peripheral membrane protein</topology>
    </subcellularLocation>
</comment>
<comment type="similarity">
    <text evidence="3 10">Belongs to the ATPase gamma chain family.</text>
</comment>
<dbReference type="CDD" id="cd12151">
    <property type="entry name" value="F1-ATPase_gamma"/>
    <property type="match status" value="1"/>
</dbReference>
<keyword evidence="5 10" id="KW-0375">Hydrogen ion transport</keyword>
<dbReference type="EMBL" id="CP007563">
    <property type="protein sequence ID" value="AJF23984.1"/>
    <property type="molecule type" value="Genomic_DNA"/>
</dbReference>
<dbReference type="PANTHER" id="PTHR11693">
    <property type="entry name" value="ATP SYNTHASE GAMMA CHAIN"/>
    <property type="match status" value="1"/>
</dbReference>